<evidence type="ECO:0000313" key="4">
    <source>
        <dbReference type="Proteomes" id="UP000435323"/>
    </source>
</evidence>
<proteinExistence type="predicted"/>
<reference evidence="3 4" key="1">
    <citation type="submission" date="2019-11" db="EMBL/GenBank/DDBJ databases">
        <title>Using colonization assays and comparative genomics to discover symbiosis behaviors and factors in Vibrio fischeri.</title>
        <authorList>
            <person name="Bongrand C."/>
            <person name="Moriano-Gutierrez S."/>
            <person name="Arevalo P."/>
            <person name="Mcfall-Ngai M."/>
            <person name="Visick K."/>
            <person name="Polz M.F."/>
            <person name="Ruby E.G."/>
        </authorList>
    </citation>
    <scope>NUCLEOTIDE SEQUENCE [LARGE SCALE GENOMIC DNA]</scope>
    <source>
        <strain evidence="4">emors.3.2</strain>
    </source>
</reference>
<comment type="caution">
    <text evidence="3">The sequence shown here is derived from an EMBL/GenBank/DDBJ whole genome shotgun (WGS) entry which is preliminary data.</text>
</comment>
<dbReference type="RefSeq" id="WP_005422647.1">
    <property type="nucleotide sequence ID" value="NZ_CAWMFT010000038.1"/>
</dbReference>
<dbReference type="AlphaFoldDB" id="A0A6I3YN31"/>
<dbReference type="SUPFAM" id="SSF160935">
    <property type="entry name" value="VPA0735-like"/>
    <property type="match status" value="1"/>
</dbReference>
<dbReference type="Gene3D" id="2.60.120.600">
    <property type="entry name" value="Domain of unknown function DUF1214, C-terminal domain"/>
    <property type="match status" value="1"/>
</dbReference>
<dbReference type="PANTHER" id="PTHR36509:SF2">
    <property type="entry name" value="BLL3101 PROTEIN"/>
    <property type="match status" value="1"/>
</dbReference>
<dbReference type="Proteomes" id="UP000435323">
    <property type="component" value="Unassembled WGS sequence"/>
</dbReference>
<dbReference type="PANTHER" id="PTHR36509">
    <property type="entry name" value="BLL3101 PROTEIN"/>
    <property type="match status" value="1"/>
</dbReference>
<dbReference type="Pfam" id="PF06863">
    <property type="entry name" value="DUF1254"/>
    <property type="match status" value="1"/>
</dbReference>
<evidence type="ECO:0000313" key="3">
    <source>
        <dbReference type="EMBL" id="MUK45795.1"/>
    </source>
</evidence>
<dbReference type="EMBL" id="WOBO01000011">
    <property type="protein sequence ID" value="MUK45795.1"/>
    <property type="molecule type" value="Genomic_DNA"/>
</dbReference>
<feature type="domain" description="DUF1214" evidence="1">
    <location>
        <begin position="229"/>
        <end position="316"/>
    </location>
</feature>
<dbReference type="InterPro" id="IPR010679">
    <property type="entry name" value="DUF1254"/>
</dbReference>
<sequence length="331" mass="37155">MKKLSLLLLASTVSSSLFASTLLPVTESNYEKAESDLSFSNITKLVGSNAWFHFPKLTPLDNQTVVRMNRDTIYSGYVADVSKGGTVTIPDTNGRYLSVMIVQNDHYIDQVFTKPGTYEIKSDTDFAMIVARTQIDPNDPSDINNVKRIQNQITVKTNSHNQHKLPNYDLKQLVSLRHKLVDEGKKFGSLNGMQGARGTVDKRMHLYGTALGWGLLPDKNAQYLSYYSQGQAADATKCITATYKQPPVTGNGFYSITIYNKEGWIANERSVLNKNNLKFNQDGSFTVNYGNCPENAINHVPVTDNWDMLMRVYEPDMNALKQYKLPKVTVK</sequence>
<organism evidence="3 4">
    <name type="scientific">Aliivibrio fischeri</name>
    <name type="common">Vibrio fischeri</name>
    <dbReference type="NCBI Taxonomy" id="668"/>
    <lineage>
        <taxon>Bacteria</taxon>
        <taxon>Pseudomonadati</taxon>
        <taxon>Pseudomonadota</taxon>
        <taxon>Gammaproteobacteria</taxon>
        <taxon>Vibrionales</taxon>
        <taxon>Vibrionaceae</taxon>
        <taxon>Aliivibrio</taxon>
    </lineage>
</organism>
<evidence type="ECO:0000259" key="1">
    <source>
        <dbReference type="Pfam" id="PF06742"/>
    </source>
</evidence>
<evidence type="ECO:0000259" key="2">
    <source>
        <dbReference type="Pfam" id="PF06863"/>
    </source>
</evidence>
<feature type="domain" description="DUF1254" evidence="2">
    <location>
        <begin position="49"/>
        <end position="102"/>
    </location>
</feature>
<dbReference type="Pfam" id="PF06742">
    <property type="entry name" value="DUF1214"/>
    <property type="match status" value="1"/>
</dbReference>
<accession>A0A6I3YN31</accession>
<protein>
    <submittedName>
        <fullName evidence="3">DUF1254 domain-containing protein</fullName>
    </submittedName>
</protein>
<gene>
    <name evidence="3" type="ORF">GNP77_10430</name>
</gene>
<dbReference type="InterPro" id="IPR037049">
    <property type="entry name" value="DUF1214_C_sf"/>
</dbReference>
<dbReference type="GeneID" id="54165814"/>
<dbReference type="InterPro" id="IPR010621">
    <property type="entry name" value="DUF1214"/>
</dbReference>
<name>A0A6I3YN31_ALIFS</name>